<evidence type="ECO:0000256" key="2">
    <source>
        <dbReference type="ARBA" id="ARBA00006813"/>
    </source>
</evidence>
<evidence type="ECO:0000256" key="3">
    <source>
        <dbReference type="ARBA" id="ARBA00022608"/>
    </source>
</evidence>
<evidence type="ECO:0000313" key="11">
    <source>
        <dbReference type="Proteomes" id="UP001059272"/>
    </source>
</evidence>
<evidence type="ECO:0000256" key="7">
    <source>
        <dbReference type="ARBA" id="ARBA00023215"/>
    </source>
</evidence>
<gene>
    <name evidence="10" type="ORF">LW347_08320</name>
</gene>
<keyword evidence="6" id="KW-0574">Periplasm</keyword>
<dbReference type="SUPFAM" id="SSF50882">
    <property type="entry name" value="beta-Barrel protease inhibitors"/>
    <property type="match status" value="1"/>
</dbReference>
<evidence type="ECO:0000256" key="5">
    <source>
        <dbReference type="ARBA" id="ARBA00022729"/>
    </source>
</evidence>
<feature type="domain" description="Alkaline proteinase inhibitor/ Outer membrane lipoprotein Omp19" evidence="9">
    <location>
        <begin position="25"/>
        <end position="118"/>
    </location>
</feature>
<name>A0AAE9NSU3_9GAMM</name>
<dbReference type="EMBL" id="CP090065">
    <property type="protein sequence ID" value="UVO09934.1"/>
    <property type="molecule type" value="Genomic_DNA"/>
</dbReference>
<dbReference type="InterPro" id="IPR021140">
    <property type="entry name" value="Inh/Omp19"/>
</dbReference>
<protein>
    <submittedName>
        <fullName evidence="10">Protease inhibitor Inh/omp19 family protein</fullName>
    </submittedName>
</protein>
<dbReference type="InterPro" id="IPR016085">
    <property type="entry name" value="Protease_inh_B-barrel_dom"/>
</dbReference>
<feature type="chain" id="PRO_5041932041" evidence="8">
    <location>
        <begin position="20"/>
        <end position="120"/>
    </location>
</feature>
<comment type="subcellular location">
    <subcellularLocation>
        <location evidence="1">Periplasm</location>
    </subcellularLocation>
</comment>
<dbReference type="Proteomes" id="UP001059272">
    <property type="component" value="Chromosome"/>
</dbReference>
<evidence type="ECO:0000256" key="1">
    <source>
        <dbReference type="ARBA" id="ARBA00004418"/>
    </source>
</evidence>
<dbReference type="PROSITE" id="PS51257">
    <property type="entry name" value="PROKAR_LIPOPROTEIN"/>
    <property type="match status" value="1"/>
</dbReference>
<dbReference type="Pfam" id="PF02974">
    <property type="entry name" value="Inh"/>
    <property type="match status" value="1"/>
</dbReference>
<dbReference type="AlphaFoldDB" id="A0AAE9NSU3"/>
<evidence type="ECO:0000256" key="8">
    <source>
        <dbReference type="SAM" id="SignalP"/>
    </source>
</evidence>
<organism evidence="10 11">
    <name type="scientific">Pectobacterium polonicum</name>
    <dbReference type="NCBI Taxonomy" id="2485124"/>
    <lineage>
        <taxon>Bacteria</taxon>
        <taxon>Pseudomonadati</taxon>
        <taxon>Pseudomonadota</taxon>
        <taxon>Gammaproteobacteria</taxon>
        <taxon>Enterobacterales</taxon>
        <taxon>Pectobacteriaceae</taxon>
        <taxon>Pectobacterium</taxon>
    </lineage>
</organism>
<reference evidence="10" key="1">
    <citation type="submission" date="2021-12" db="EMBL/GenBank/DDBJ databases">
        <title>Genome sequence of novel Pectobacterium sp. causing blackleg.</title>
        <authorList>
            <person name="Wang J."/>
        </authorList>
    </citation>
    <scope>NUCLEOTIDE SEQUENCE</scope>
    <source>
        <strain evidence="10">BY21311</strain>
    </source>
</reference>
<keyword evidence="5 8" id="KW-0732">Signal</keyword>
<keyword evidence="4 10" id="KW-0646">Protease inhibitor</keyword>
<evidence type="ECO:0000256" key="6">
    <source>
        <dbReference type="ARBA" id="ARBA00022764"/>
    </source>
</evidence>
<keyword evidence="3" id="KW-0483">Metalloprotease inhibitor</keyword>
<evidence type="ECO:0000256" key="4">
    <source>
        <dbReference type="ARBA" id="ARBA00022690"/>
    </source>
</evidence>
<dbReference type="PRINTS" id="PR01274">
    <property type="entry name" value="MPTASEINHBTR"/>
</dbReference>
<dbReference type="KEGG" id="ppoo:LW347_08320"/>
<sequence>MKKLIIAALLSAISGGCMASSLKLPSASELSGVWQLRGGERQCEVVLHNTPLVDSTWRLDGDAQCLKALLSDVPVGWRPTPDGITLTKEQGQSVVFFSKEKEGYTLILPDGSTRTMHKQS</sequence>
<dbReference type="GO" id="GO:0008191">
    <property type="term" value="F:metalloendopeptidase inhibitor activity"/>
    <property type="evidence" value="ECO:0007669"/>
    <property type="project" value="InterPro"/>
</dbReference>
<dbReference type="Gene3D" id="2.40.128.10">
    <property type="match status" value="1"/>
</dbReference>
<evidence type="ECO:0000259" key="9">
    <source>
        <dbReference type="Pfam" id="PF02974"/>
    </source>
</evidence>
<dbReference type="GO" id="GO:0042597">
    <property type="term" value="C:periplasmic space"/>
    <property type="evidence" value="ECO:0007669"/>
    <property type="project" value="UniProtKB-SubCell"/>
</dbReference>
<dbReference type="InterPro" id="IPR022815">
    <property type="entry name" value="Inh"/>
</dbReference>
<comment type="similarity">
    <text evidence="2">Belongs to the protease inhibitor I38 family.</text>
</comment>
<evidence type="ECO:0000313" key="10">
    <source>
        <dbReference type="EMBL" id="UVO09934.1"/>
    </source>
</evidence>
<keyword evidence="7" id="KW-0481">Metalloenzyme inhibitor</keyword>
<feature type="signal peptide" evidence="8">
    <location>
        <begin position="1"/>
        <end position="19"/>
    </location>
</feature>
<accession>A0AAE9NSU3</accession>
<proteinExistence type="inferred from homology"/>